<keyword evidence="3 4" id="KW-0808">Transferase</keyword>
<keyword evidence="2 4" id="KW-0328">Glycosyltransferase</keyword>
<accession>A0AA86RP65</accession>
<evidence type="ECO:0000256" key="4">
    <source>
        <dbReference type="RuleBase" id="RU003718"/>
    </source>
</evidence>
<dbReference type="AlphaFoldDB" id="A0AA86RP65"/>
<dbReference type="EMBL" id="OY731398">
    <property type="protein sequence ID" value="CAJ1794539.1"/>
    <property type="molecule type" value="Genomic_DNA"/>
</dbReference>
<gene>
    <name evidence="6" type="ORF">AYBTSS11_LOCUS468</name>
</gene>
<evidence type="ECO:0000256" key="2">
    <source>
        <dbReference type="ARBA" id="ARBA00022676"/>
    </source>
</evidence>
<comment type="similarity">
    <text evidence="1 4">Belongs to the UDP-glycosyltransferase family.</text>
</comment>
<keyword evidence="7" id="KW-1185">Reference proteome</keyword>
<dbReference type="EC" id="2.4.1.-" evidence="5"/>
<dbReference type="Proteomes" id="UP001189624">
    <property type="component" value="Chromosome 1"/>
</dbReference>
<dbReference type="SUPFAM" id="SSF53756">
    <property type="entry name" value="UDP-Glycosyltransferase/glycogen phosphorylase"/>
    <property type="match status" value="1"/>
</dbReference>
<protein>
    <recommendedName>
        <fullName evidence="5">Glycosyltransferase</fullName>
        <ecNumber evidence="5">2.4.1.-</ecNumber>
    </recommendedName>
</protein>
<dbReference type="Gene3D" id="3.40.50.2000">
    <property type="entry name" value="Glycogen Phosphorylase B"/>
    <property type="match status" value="2"/>
</dbReference>
<dbReference type="InterPro" id="IPR002213">
    <property type="entry name" value="UDP_glucos_trans"/>
</dbReference>
<dbReference type="PROSITE" id="PS00375">
    <property type="entry name" value="UDPGT"/>
    <property type="match status" value="1"/>
</dbReference>
<dbReference type="InterPro" id="IPR035595">
    <property type="entry name" value="UDP_glycos_trans_CS"/>
</dbReference>
<dbReference type="FunFam" id="3.40.50.2000:FF:000060">
    <property type="entry name" value="Glycosyltransferase"/>
    <property type="match status" value="1"/>
</dbReference>
<evidence type="ECO:0000256" key="3">
    <source>
        <dbReference type="ARBA" id="ARBA00022679"/>
    </source>
</evidence>
<dbReference type="GO" id="GO:0035251">
    <property type="term" value="F:UDP-glucosyltransferase activity"/>
    <property type="evidence" value="ECO:0007669"/>
    <property type="project" value="TreeGrafter"/>
</dbReference>
<organism evidence="6 7">
    <name type="scientific">Sphenostylis stenocarpa</name>
    <dbReference type="NCBI Taxonomy" id="92480"/>
    <lineage>
        <taxon>Eukaryota</taxon>
        <taxon>Viridiplantae</taxon>
        <taxon>Streptophyta</taxon>
        <taxon>Embryophyta</taxon>
        <taxon>Tracheophyta</taxon>
        <taxon>Spermatophyta</taxon>
        <taxon>Magnoliopsida</taxon>
        <taxon>eudicotyledons</taxon>
        <taxon>Gunneridae</taxon>
        <taxon>Pentapetalae</taxon>
        <taxon>rosids</taxon>
        <taxon>fabids</taxon>
        <taxon>Fabales</taxon>
        <taxon>Fabaceae</taxon>
        <taxon>Papilionoideae</taxon>
        <taxon>50 kb inversion clade</taxon>
        <taxon>NPAAA clade</taxon>
        <taxon>indigoferoid/millettioid clade</taxon>
        <taxon>Phaseoleae</taxon>
        <taxon>Sphenostylis</taxon>
    </lineage>
</organism>
<evidence type="ECO:0000256" key="1">
    <source>
        <dbReference type="ARBA" id="ARBA00009995"/>
    </source>
</evidence>
<proteinExistence type="inferred from homology"/>
<evidence type="ECO:0000313" key="7">
    <source>
        <dbReference type="Proteomes" id="UP001189624"/>
    </source>
</evidence>
<evidence type="ECO:0000313" key="6">
    <source>
        <dbReference type="EMBL" id="CAJ1794539.1"/>
    </source>
</evidence>
<dbReference type="PANTHER" id="PTHR48047:SF182">
    <property type="entry name" value="GLYCOSYLTRANSFERASE"/>
    <property type="match status" value="1"/>
</dbReference>
<dbReference type="CDD" id="cd03784">
    <property type="entry name" value="GT1_Gtf-like"/>
    <property type="match status" value="1"/>
</dbReference>
<name>A0AA86RP65_9FABA</name>
<dbReference type="Gramene" id="rna-AYBTSS11_LOCUS468">
    <property type="protein sequence ID" value="CAJ1794539.1"/>
    <property type="gene ID" value="gene-AYBTSS11_LOCUS468"/>
</dbReference>
<dbReference type="PANTHER" id="PTHR48047">
    <property type="entry name" value="GLYCOSYLTRANSFERASE"/>
    <property type="match status" value="1"/>
</dbReference>
<dbReference type="Pfam" id="PF00201">
    <property type="entry name" value="UDPGT"/>
    <property type="match status" value="1"/>
</dbReference>
<evidence type="ECO:0000256" key="5">
    <source>
        <dbReference type="RuleBase" id="RU362057"/>
    </source>
</evidence>
<sequence length="527" mass="59462">MEGLLTNISSSSTSSYSEADLNPLKICILPFPTPGHMNPHLNLAQVLAFRGHHVTILTTPSNTQFLPKYLNFHTFNFPSNQVGLPPSIENLSSAQDNQTANRICKAMYLLKPQIQTILQENPPHVLISDIMFPWNFASTLNIPTLVFNPMPIFALCIAEAINNCQPEVLPSDSSLPFIVPGDLPHNVTLNLNPWSTSFDTMVRILLLAKKNNTLGVIVNTFAELEDGYTEYYEKFTGVKVWHVGLLSLMVDYYQRRGSSSQKSQVGHQECLDWLSSKEHNSVVYICFGSLCRLNKEQYLEIARGIEASGHNFLLVLPKNVNDDDMKEEGLLHDFQVRMREIDRGMVVRGWVPQDLILKHVAIGAFLTHCGGNSVLEAICEGVPMITMPRFADQFLCEKLVTEVQGVGEEVGIWEWSLSPYDVRKEVVGWERIENAVRKVMKDEGGLFRKRVKELQKKAHQAVQEEESIVSHERGKGELSFKCKKRSSEAWEEKQPFISQLVFCSLRSTSSNCDHEKQVGKTNSQAEI</sequence>
<reference evidence="6" key="1">
    <citation type="submission" date="2023-10" db="EMBL/GenBank/DDBJ databases">
        <authorList>
            <person name="Domelevo Entfellner J.-B."/>
        </authorList>
    </citation>
    <scope>NUCLEOTIDE SEQUENCE</scope>
</reference>